<dbReference type="PROSITE" id="PS50088">
    <property type="entry name" value="ANK_REPEAT"/>
    <property type="match status" value="1"/>
</dbReference>
<dbReference type="InterPro" id="IPR002110">
    <property type="entry name" value="Ankyrin_rpt"/>
</dbReference>
<organism evidence="3">
    <name type="scientific">viral metagenome</name>
    <dbReference type="NCBI Taxonomy" id="1070528"/>
    <lineage>
        <taxon>unclassified sequences</taxon>
        <taxon>metagenomes</taxon>
        <taxon>organismal metagenomes</taxon>
    </lineage>
</organism>
<feature type="compositionally biased region" description="Low complexity" evidence="2">
    <location>
        <begin position="302"/>
        <end position="325"/>
    </location>
</feature>
<protein>
    <submittedName>
        <fullName evidence="3">Uncharacterized protein</fullName>
    </submittedName>
</protein>
<keyword evidence="1" id="KW-0175">Coiled coil</keyword>
<dbReference type="AlphaFoldDB" id="A0A6C0DDT9"/>
<accession>A0A6C0DDT9</accession>
<name>A0A6C0DDT9_9ZZZZ</name>
<sequence length="371" mass="41342">MDTPPTPDEHDEINGIIKAIDTPSKPEESDEITGIIKAIDTPSKPEEPDEITDIIKSIDPPLPPYGSMSPSSGSTVGKTDEIINIINAIESYIKKEQPIINESEELFSIINAVETHIQLQSKIGKIIDIINKINEIENKDQDREPNQEQDQEIIKIIKGIYMGETTEISIDPNTLYEGITFISHALIAMNKEMIEYLLIQGADINAGTPTFLELLEFYAIIYKKQPSYKGPIDNETQEKMDQLQNENDLLKQHIDELTAQLAIEKDSTKIKELENTINGLNEIIKQKDDEIKAAIKAATTEAATTQTATTQTATTQTATTQTETTQTKETESKPTEIAPKKCPVDNPNIVKLGTINTNSEICYDIEKQEFV</sequence>
<reference evidence="3" key="1">
    <citation type="journal article" date="2020" name="Nature">
        <title>Giant virus diversity and host interactions through global metagenomics.</title>
        <authorList>
            <person name="Schulz F."/>
            <person name="Roux S."/>
            <person name="Paez-Espino D."/>
            <person name="Jungbluth S."/>
            <person name="Walsh D.A."/>
            <person name="Denef V.J."/>
            <person name="McMahon K.D."/>
            <person name="Konstantinidis K.T."/>
            <person name="Eloe-Fadrosh E.A."/>
            <person name="Kyrpides N.C."/>
            <person name="Woyke T."/>
        </authorList>
    </citation>
    <scope>NUCLEOTIDE SEQUENCE</scope>
    <source>
        <strain evidence="3">GVMAG-M-3300023174-134</strain>
    </source>
</reference>
<evidence type="ECO:0000313" key="3">
    <source>
        <dbReference type="EMBL" id="QHT14119.1"/>
    </source>
</evidence>
<feature type="coiled-coil region" evidence="1">
    <location>
        <begin position="233"/>
        <end position="290"/>
    </location>
</feature>
<proteinExistence type="predicted"/>
<dbReference type="Gene3D" id="1.20.5.170">
    <property type="match status" value="1"/>
</dbReference>
<evidence type="ECO:0000256" key="2">
    <source>
        <dbReference type="SAM" id="MobiDB-lite"/>
    </source>
</evidence>
<evidence type="ECO:0000256" key="1">
    <source>
        <dbReference type="SAM" id="Coils"/>
    </source>
</evidence>
<feature type="region of interest" description="Disordered" evidence="2">
    <location>
        <begin position="1"/>
        <end position="29"/>
    </location>
</feature>
<dbReference type="EMBL" id="MN739578">
    <property type="protein sequence ID" value="QHT14119.1"/>
    <property type="molecule type" value="Genomic_DNA"/>
</dbReference>
<feature type="compositionally biased region" description="Basic and acidic residues" evidence="2">
    <location>
        <begin position="326"/>
        <end position="343"/>
    </location>
</feature>
<feature type="region of interest" description="Disordered" evidence="2">
    <location>
        <begin position="302"/>
        <end position="346"/>
    </location>
</feature>